<dbReference type="PANTHER" id="PTHR46599">
    <property type="entry name" value="PIGGYBAC TRANSPOSABLE ELEMENT-DERIVED PROTEIN 4"/>
    <property type="match status" value="1"/>
</dbReference>
<dbReference type="PANTHER" id="PTHR46599:SF2">
    <property type="entry name" value="PIGGYBAC TRANSPOSABLE ELEMENT-DERIVED PROTEIN 4-LIKE"/>
    <property type="match status" value="1"/>
</dbReference>
<protein>
    <recommendedName>
        <fullName evidence="1">PiggyBac transposable element-derived protein domain-containing protein</fullName>
    </recommendedName>
</protein>
<comment type="caution">
    <text evidence="2">The sequence shown here is derived from an EMBL/GenBank/DDBJ whole genome shotgun (WGS) entry which is preliminary data.</text>
</comment>
<feature type="domain" description="PiggyBac transposable element-derived protein" evidence="1">
    <location>
        <begin position="15"/>
        <end position="180"/>
    </location>
</feature>
<name>A0AA88YLX9_PINIB</name>
<dbReference type="InterPro" id="IPR029526">
    <property type="entry name" value="PGBD"/>
</dbReference>
<reference evidence="2" key="1">
    <citation type="submission" date="2019-08" db="EMBL/GenBank/DDBJ databases">
        <title>The improved chromosome-level genome for the pearl oyster Pinctada fucata martensii using PacBio sequencing and Hi-C.</title>
        <authorList>
            <person name="Zheng Z."/>
        </authorList>
    </citation>
    <scope>NUCLEOTIDE SEQUENCE</scope>
    <source>
        <strain evidence="2">ZZ-2019</strain>
        <tissue evidence="2">Adductor muscle</tissue>
    </source>
</reference>
<sequence>GPTTILPSDANEIDFINLLFPSELLEKIAEETNRYAESEQEKKGQDPKWRATTAQEIRAYIGIQIVMGIIVAPNQDMYFSNDSLFKPSGINERITGDRLDKLNQYFHVSDNSQNPRRGQPGHDKLAHVRTIMDVILPKLKSAYNPHKEVSIDEAMIAFTGRLGFKQYVPLKLTKRGIKLFNDLAENKTYACGTIRTNRKGLPPTITKSKLKKQGDVIQMQKGDMVATAWHDKRTVTLLSTNVDPTDTTEVQRKQKDGTIINVPCPRVLKIYTQFMNGVDRADQLRSTYSICRKASKWWKYLFWFMVDVCICNAFILMKESTNHVIKTKTGRTRERTQIEFRIKLAHQLLGDFWGKRKRESIGERQTQGLFHLPIEMDKKRTCKQCSKQKIRKEPKTGCEQCNVNLCVGCFKPYHQERHPELFN</sequence>
<dbReference type="Pfam" id="PF13843">
    <property type="entry name" value="DDE_Tnp_1_7"/>
    <property type="match status" value="1"/>
</dbReference>
<dbReference type="AlphaFoldDB" id="A0AA88YLX9"/>
<accession>A0AA88YLX9</accession>
<proteinExistence type="predicted"/>
<evidence type="ECO:0000259" key="1">
    <source>
        <dbReference type="Pfam" id="PF13843"/>
    </source>
</evidence>
<feature type="non-terminal residue" evidence="2">
    <location>
        <position position="1"/>
    </location>
</feature>
<dbReference type="EMBL" id="VSWD01000002">
    <property type="protein sequence ID" value="KAK3107549.1"/>
    <property type="molecule type" value="Genomic_DNA"/>
</dbReference>
<keyword evidence="3" id="KW-1185">Reference proteome</keyword>
<evidence type="ECO:0000313" key="2">
    <source>
        <dbReference type="EMBL" id="KAK3107549.1"/>
    </source>
</evidence>
<evidence type="ECO:0000313" key="3">
    <source>
        <dbReference type="Proteomes" id="UP001186944"/>
    </source>
</evidence>
<gene>
    <name evidence="2" type="ORF">FSP39_017072</name>
</gene>
<organism evidence="2 3">
    <name type="scientific">Pinctada imbricata</name>
    <name type="common">Atlantic pearl-oyster</name>
    <name type="synonym">Pinctada martensii</name>
    <dbReference type="NCBI Taxonomy" id="66713"/>
    <lineage>
        <taxon>Eukaryota</taxon>
        <taxon>Metazoa</taxon>
        <taxon>Spiralia</taxon>
        <taxon>Lophotrochozoa</taxon>
        <taxon>Mollusca</taxon>
        <taxon>Bivalvia</taxon>
        <taxon>Autobranchia</taxon>
        <taxon>Pteriomorphia</taxon>
        <taxon>Pterioida</taxon>
        <taxon>Pterioidea</taxon>
        <taxon>Pteriidae</taxon>
        <taxon>Pinctada</taxon>
    </lineage>
</organism>
<dbReference type="Proteomes" id="UP001186944">
    <property type="component" value="Unassembled WGS sequence"/>
</dbReference>